<dbReference type="OrthoDB" id="9809205at2"/>
<dbReference type="InterPro" id="IPR017871">
    <property type="entry name" value="ABC_transporter-like_CS"/>
</dbReference>
<proteinExistence type="inferred from homology"/>
<evidence type="ECO:0000256" key="3">
    <source>
        <dbReference type="ARBA" id="ARBA00022741"/>
    </source>
</evidence>
<dbReference type="Gene3D" id="3.40.50.300">
    <property type="entry name" value="P-loop containing nucleotide triphosphate hydrolases"/>
    <property type="match status" value="1"/>
</dbReference>
<organism evidence="6 7">
    <name type="scientific">Clostridium botulinum B2 450</name>
    <dbReference type="NCBI Taxonomy" id="1379739"/>
    <lineage>
        <taxon>Bacteria</taxon>
        <taxon>Bacillati</taxon>
        <taxon>Bacillota</taxon>
        <taxon>Clostridia</taxon>
        <taxon>Eubacteriales</taxon>
        <taxon>Clostridiaceae</taxon>
        <taxon>Clostridium</taxon>
    </lineage>
</organism>
<comment type="caution">
    <text evidence="6">The sequence shown here is derived from an EMBL/GenBank/DDBJ whole genome shotgun (WGS) entry which is preliminary data.</text>
</comment>
<evidence type="ECO:0000256" key="1">
    <source>
        <dbReference type="ARBA" id="ARBA00005417"/>
    </source>
</evidence>
<evidence type="ECO:0000256" key="4">
    <source>
        <dbReference type="ARBA" id="ARBA00022840"/>
    </source>
</evidence>
<keyword evidence="4 6" id="KW-0067">ATP-binding</keyword>
<dbReference type="EMBL" id="JXSU01000007">
    <property type="protein sequence ID" value="KIS23238.1"/>
    <property type="molecule type" value="Genomic_DNA"/>
</dbReference>
<evidence type="ECO:0000313" key="6">
    <source>
        <dbReference type="EMBL" id="KIS23238.1"/>
    </source>
</evidence>
<dbReference type="PATRIC" id="fig|1379739.3.peg.1618"/>
<dbReference type="RefSeq" id="WP_003487016.1">
    <property type="nucleotide sequence ID" value="NZ_JXSU01000007.1"/>
</dbReference>
<dbReference type="GO" id="GO:0005524">
    <property type="term" value="F:ATP binding"/>
    <property type="evidence" value="ECO:0007669"/>
    <property type="project" value="UniProtKB-KW"/>
</dbReference>
<dbReference type="InterPro" id="IPR003439">
    <property type="entry name" value="ABC_transporter-like_ATP-bd"/>
</dbReference>
<dbReference type="InterPro" id="IPR003593">
    <property type="entry name" value="AAA+_ATPase"/>
</dbReference>
<sequence length="243" mass="26676">MKKEYAIEIHDLTKEIDGKAILSGITMNVKKGEIYGFLGANGAGKTTLMKTIYGILKPTSGSICILGNELTENNCAVFSKMGSLIEIPVFYHNFSAYKNLELHCGYMGAQYIQNIEKTLDIAGIGDQGDKPVKEFSLGMKQRLALARAILTNPELLILDEPINGLDPQGITEIRELLLQINRENGTTILISSHILSEMAKIADRIGVIDKGIILKEISMTEIVDKGIELESYYLELLKGGNAL</sequence>
<dbReference type="PROSITE" id="PS50893">
    <property type="entry name" value="ABC_TRANSPORTER_2"/>
    <property type="match status" value="1"/>
</dbReference>
<dbReference type="PANTHER" id="PTHR43335">
    <property type="entry name" value="ABC TRANSPORTER, ATP-BINDING PROTEIN"/>
    <property type="match status" value="1"/>
</dbReference>
<evidence type="ECO:0000256" key="2">
    <source>
        <dbReference type="ARBA" id="ARBA00022448"/>
    </source>
</evidence>
<dbReference type="AlphaFoldDB" id="A0A0D0ZX93"/>
<dbReference type="Proteomes" id="UP000032250">
    <property type="component" value="Unassembled WGS sequence"/>
</dbReference>
<dbReference type="InterPro" id="IPR027417">
    <property type="entry name" value="P-loop_NTPase"/>
</dbReference>
<name>A0A0D0ZX93_CLOBO</name>
<reference evidence="6 7" key="1">
    <citation type="submission" date="2014-06" db="EMBL/GenBank/DDBJ databases">
        <title>Genome characterization of distinct group I Clostridium botulinum lineages.</title>
        <authorList>
            <person name="Giordani F."/>
            <person name="Anselmo A."/>
            <person name="Fillo S."/>
            <person name="Palozzi A.M."/>
            <person name="Fortunato A."/>
            <person name="Gentile B."/>
            <person name="Ciammaruconi A."/>
            <person name="Anniballi F."/>
            <person name="De Medici D."/>
            <person name="Lista F."/>
        </authorList>
    </citation>
    <scope>NUCLEOTIDE SEQUENCE [LARGE SCALE GENOMIC DNA]</scope>
    <source>
        <strain evidence="6 7">B2 450</strain>
    </source>
</reference>
<dbReference type="PANTHER" id="PTHR43335:SF8">
    <property type="entry name" value="ABC TRANSPORTER, ATP-BINDING PROTEIN"/>
    <property type="match status" value="1"/>
</dbReference>
<accession>A0A0D0ZX93</accession>
<keyword evidence="2" id="KW-0813">Transport</keyword>
<comment type="similarity">
    <text evidence="1">Belongs to the ABC transporter superfamily.</text>
</comment>
<dbReference type="SMART" id="SM00382">
    <property type="entry name" value="AAA"/>
    <property type="match status" value="1"/>
</dbReference>
<dbReference type="Pfam" id="PF00005">
    <property type="entry name" value="ABC_tran"/>
    <property type="match status" value="1"/>
</dbReference>
<dbReference type="GO" id="GO:0016887">
    <property type="term" value="F:ATP hydrolysis activity"/>
    <property type="evidence" value="ECO:0007669"/>
    <property type="project" value="InterPro"/>
</dbReference>
<evidence type="ECO:0000259" key="5">
    <source>
        <dbReference type="PROSITE" id="PS50893"/>
    </source>
</evidence>
<dbReference type="PROSITE" id="PS00211">
    <property type="entry name" value="ABC_TRANSPORTER_1"/>
    <property type="match status" value="1"/>
</dbReference>
<feature type="domain" description="ABC transporter" evidence="5">
    <location>
        <begin position="7"/>
        <end position="235"/>
    </location>
</feature>
<evidence type="ECO:0000313" key="7">
    <source>
        <dbReference type="Proteomes" id="UP000032250"/>
    </source>
</evidence>
<keyword evidence="3" id="KW-0547">Nucleotide-binding</keyword>
<dbReference type="HOGENOM" id="CLU_000604_1_2_9"/>
<gene>
    <name evidence="6" type="ORF">N495_06430</name>
</gene>
<protein>
    <submittedName>
        <fullName evidence="6">ABC transporter ATP-binding protein</fullName>
    </submittedName>
</protein>
<dbReference type="SUPFAM" id="SSF52540">
    <property type="entry name" value="P-loop containing nucleoside triphosphate hydrolases"/>
    <property type="match status" value="1"/>
</dbReference>